<organism evidence="2 3">
    <name type="scientific">Meganyctiphanes norvegica</name>
    <name type="common">Northern krill</name>
    <name type="synonym">Thysanopoda norvegica</name>
    <dbReference type="NCBI Taxonomy" id="48144"/>
    <lineage>
        <taxon>Eukaryota</taxon>
        <taxon>Metazoa</taxon>
        <taxon>Ecdysozoa</taxon>
        <taxon>Arthropoda</taxon>
        <taxon>Crustacea</taxon>
        <taxon>Multicrustacea</taxon>
        <taxon>Malacostraca</taxon>
        <taxon>Eumalacostraca</taxon>
        <taxon>Eucarida</taxon>
        <taxon>Euphausiacea</taxon>
        <taxon>Euphausiidae</taxon>
        <taxon>Meganyctiphanes</taxon>
    </lineage>
</organism>
<keyword evidence="3" id="KW-1185">Reference proteome</keyword>
<name>A0AAV2PR63_MEGNR</name>
<comment type="caution">
    <text evidence="2">The sequence shown here is derived from an EMBL/GenBank/DDBJ whole genome shotgun (WGS) entry which is preliminary data.</text>
</comment>
<dbReference type="AlphaFoldDB" id="A0AAV2PR63"/>
<feature type="region of interest" description="Disordered" evidence="1">
    <location>
        <begin position="1"/>
        <end position="36"/>
    </location>
</feature>
<dbReference type="EMBL" id="CAXKWB010001272">
    <property type="protein sequence ID" value="CAL4063799.1"/>
    <property type="molecule type" value="Genomic_DNA"/>
</dbReference>
<reference evidence="2 3" key="1">
    <citation type="submission" date="2024-05" db="EMBL/GenBank/DDBJ databases">
        <authorList>
            <person name="Wallberg A."/>
        </authorList>
    </citation>
    <scope>NUCLEOTIDE SEQUENCE [LARGE SCALE GENOMIC DNA]</scope>
</reference>
<sequence>HLANTPVMSYDPPPPSDSVCSYTRPHSEDRPNAANSSSMLTTFFRSLMPNYDPSAPEPQLGELVEGGGAAEGGGELRKQAPTHSWMLCGTSLPIFTYQSPKSMMLM</sequence>
<evidence type="ECO:0000313" key="3">
    <source>
        <dbReference type="Proteomes" id="UP001497623"/>
    </source>
</evidence>
<feature type="region of interest" description="Disordered" evidence="1">
    <location>
        <begin position="50"/>
        <end position="76"/>
    </location>
</feature>
<accession>A0AAV2PR63</accession>
<proteinExistence type="predicted"/>
<feature type="non-terminal residue" evidence="2">
    <location>
        <position position="1"/>
    </location>
</feature>
<protein>
    <submittedName>
        <fullName evidence="2">Uncharacterized protein</fullName>
    </submittedName>
</protein>
<evidence type="ECO:0000313" key="2">
    <source>
        <dbReference type="EMBL" id="CAL4063799.1"/>
    </source>
</evidence>
<dbReference type="Proteomes" id="UP001497623">
    <property type="component" value="Unassembled WGS sequence"/>
</dbReference>
<evidence type="ECO:0000256" key="1">
    <source>
        <dbReference type="SAM" id="MobiDB-lite"/>
    </source>
</evidence>
<feature type="compositionally biased region" description="Gly residues" evidence="1">
    <location>
        <begin position="64"/>
        <end position="73"/>
    </location>
</feature>
<gene>
    <name evidence="2" type="ORF">MNOR_LOCUS3654</name>
</gene>